<proteinExistence type="predicted"/>
<evidence type="ECO:0000313" key="1">
    <source>
        <dbReference type="EMBL" id="CAG8538594.1"/>
    </source>
</evidence>
<protein>
    <submittedName>
        <fullName evidence="1">6922_t:CDS:1</fullName>
    </submittedName>
</protein>
<dbReference type="EMBL" id="CAJVQC010004290">
    <property type="protein sequence ID" value="CAG8538594.1"/>
    <property type="molecule type" value="Genomic_DNA"/>
</dbReference>
<keyword evidence="2" id="KW-1185">Reference proteome</keyword>
<dbReference type="Proteomes" id="UP000789920">
    <property type="component" value="Unassembled WGS sequence"/>
</dbReference>
<reference evidence="1" key="1">
    <citation type="submission" date="2021-06" db="EMBL/GenBank/DDBJ databases">
        <authorList>
            <person name="Kallberg Y."/>
            <person name="Tangrot J."/>
            <person name="Rosling A."/>
        </authorList>
    </citation>
    <scope>NUCLEOTIDE SEQUENCE</scope>
    <source>
        <strain evidence="1">MA461A</strain>
    </source>
</reference>
<gene>
    <name evidence="1" type="ORF">RPERSI_LOCUS3452</name>
</gene>
<accession>A0ACA9LLZ3</accession>
<sequence length="171" mass="19430">MVEIVTNNEEIIRNSVNLIWEATQGQVVTITFNSQLYLVTISLDNSTNITINLEAPRAIIIREKFLEKYINDNTKDNQGIDKLINVVSGMFKQQAGNIENANIPSNKYTTNIQHESLSDSDNDSPGWSECDKCYRLKKEFCKICSCSICKWKGVRGHILLCDGYCSKNFHT</sequence>
<organism evidence="1 2">
    <name type="scientific">Racocetra persica</name>
    <dbReference type="NCBI Taxonomy" id="160502"/>
    <lineage>
        <taxon>Eukaryota</taxon>
        <taxon>Fungi</taxon>
        <taxon>Fungi incertae sedis</taxon>
        <taxon>Mucoromycota</taxon>
        <taxon>Glomeromycotina</taxon>
        <taxon>Glomeromycetes</taxon>
        <taxon>Diversisporales</taxon>
        <taxon>Gigasporaceae</taxon>
        <taxon>Racocetra</taxon>
    </lineage>
</organism>
<evidence type="ECO:0000313" key="2">
    <source>
        <dbReference type="Proteomes" id="UP000789920"/>
    </source>
</evidence>
<feature type="non-terminal residue" evidence="1">
    <location>
        <position position="171"/>
    </location>
</feature>
<feature type="non-terminal residue" evidence="1">
    <location>
        <position position="1"/>
    </location>
</feature>
<name>A0ACA9LLZ3_9GLOM</name>
<comment type="caution">
    <text evidence="1">The sequence shown here is derived from an EMBL/GenBank/DDBJ whole genome shotgun (WGS) entry which is preliminary data.</text>
</comment>